<organism evidence="12 13">
    <name type="scientific">Adineta ricciae</name>
    <name type="common">Rotifer</name>
    <dbReference type="NCBI Taxonomy" id="249248"/>
    <lineage>
        <taxon>Eukaryota</taxon>
        <taxon>Metazoa</taxon>
        <taxon>Spiralia</taxon>
        <taxon>Gnathifera</taxon>
        <taxon>Rotifera</taxon>
        <taxon>Eurotatoria</taxon>
        <taxon>Bdelloidea</taxon>
        <taxon>Adinetida</taxon>
        <taxon>Adinetidae</taxon>
        <taxon>Adineta</taxon>
    </lineage>
</organism>
<evidence type="ECO:0000313" key="13">
    <source>
        <dbReference type="Proteomes" id="UP000663828"/>
    </source>
</evidence>
<evidence type="ECO:0000256" key="4">
    <source>
        <dbReference type="ARBA" id="ARBA00022989"/>
    </source>
</evidence>
<keyword evidence="6 9" id="KW-1015">Disulfide bond</keyword>
<dbReference type="SUPFAM" id="SSF57424">
    <property type="entry name" value="LDL receptor-like module"/>
    <property type="match status" value="2"/>
</dbReference>
<comment type="caution">
    <text evidence="12">The sequence shown here is derived from an EMBL/GenBank/DDBJ whole genome shotgun (WGS) entry which is preliminary data.</text>
</comment>
<dbReference type="Pfam" id="PF00057">
    <property type="entry name" value="Ldl_recept_a"/>
    <property type="match status" value="1"/>
</dbReference>
<dbReference type="EMBL" id="CAJNOR010001619">
    <property type="protein sequence ID" value="CAF1173335.1"/>
    <property type="molecule type" value="Genomic_DNA"/>
</dbReference>
<dbReference type="PROSITE" id="PS50068">
    <property type="entry name" value="LDLRA_2"/>
    <property type="match status" value="3"/>
</dbReference>
<evidence type="ECO:0000256" key="11">
    <source>
        <dbReference type="SAM" id="SignalP"/>
    </source>
</evidence>
<evidence type="ECO:0000256" key="10">
    <source>
        <dbReference type="SAM" id="MobiDB-lite"/>
    </source>
</evidence>
<keyword evidence="11" id="KW-0732">Signal</keyword>
<evidence type="ECO:0000256" key="9">
    <source>
        <dbReference type="PROSITE-ProRule" id="PRU00124"/>
    </source>
</evidence>
<name>A0A814UAV8_ADIRI</name>
<keyword evidence="13" id="KW-1185">Reference proteome</keyword>
<feature type="region of interest" description="Disordered" evidence="10">
    <location>
        <begin position="602"/>
        <end position="638"/>
    </location>
</feature>
<evidence type="ECO:0000256" key="6">
    <source>
        <dbReference type="ARBA" id="ARBA00023157"/>
    </source>
</evidence>
<dbReference type="InterPro" id="IPR036055">
    <property type="entry name" value="LDL_receptor-like_sf"/>
</dbReference>
<reference evidence="12" key="1">
    <citation type="submission" date="2021-02" db="EMBL/GenBank/DDBJ databases">
        <authorList>
            <person name="Nowell W R."/>
        </authorList>
    </citation>
    <scope>NUCLEOTIDE SEQUENCE</scope>
</reference>
<dbReference type="GO" id="GO:0016324">
    <property type="term" value="C:apical plasma membrane"/>
    <property type="evidence" value="ECO:0007669"/>
    <property type="project" value="TreeGrafter"/>
</dbReference>
<feature type="compositionally biased region" description="Polar residues" evidence="10">
    <location>
        <begin position="543"/>
        <end position="559"/>
    </location>
</feature>
<feature type="chain" id="PRO_5032382194" evidence="11">
    <location>
        <begin position="22"/>
        <end position="804"/>
    </location>
</feature>
<keyword evidence="8" id="KW-0325">Glycoprotein</keyword>
<evidence type="ECO:0000256" key="1">
    <source>
        <dbReference type="ARBA" id="ARBA00004167"/>
    </source>
</evidence>
<feature type="disulfide bond" evidence="9">
    <location>
        <begin position="453"/>
        <end position="471"/>
    </location>
</feature>
<dbReference type="Gene3D" id="4.10.400.10">
    <property type="entry name" value="Low-density Lipoprotein Receptor"/>
    <property type="match status" value="3"/>
</dbReference>
<feature type="region of interest" description="Disordered" evidence="10">
    <location>
        <begin position="770"/>
        <end position="804"/>
    </location>
</feature>
<evidence type="ECO:0000256" key="8">
    <source>
        <dbReference type="ARBA" id="ARBA00023180"/>
    </source>
</evidence>
<feature type="region of interest" description="Disordered" evidence="10">
    <location>
        <begin position="539"/>
        <end position="577"/>
    </location>
</feature>
<feature type="signal peptide" evidence="11">
    <location>
        <begin position="1"/>
        <end position="21"/>
    </location>
</feature>
<evidence type="ECO:0000256" key="3">
    <source>
        <dbReference type="ARBA" id="ARBA00022737"/>
    </source>
</evidence>
<feature type="disulfide bond" evidence="9">
    <location>
        <begin position="378"/>
        <end position="393"/>
    </location>
</feature>
<comment type="caution">
    <text evidence="9">Lacks conserved residue(s) required for the propagation of feature annotation.</text>
</comment>
<dbReference type="PROSITE" id="PS01209">
    <property type="entry name" value="LDLRA_1"/>
    <property type="match status" value="1"/>
</dbReference>
<dbReference type="AlphaFoldDB" id="A0A814UAV8"/>
<keyword evidence="4" id="KW-1133">Transmembrane helix</keyword>
<dbReference type="SMART" id="SM00192">
    <property type="entry name" value="LDLa"/>
    <property type="match status" value="4"/>
</dbReference>
<sequence length="804" mass="92105">MSYDYYDLLLVFSLLFASTSANSYLNTSFGHIENYNYFLGESHPRNLSYSWRIRNEKQAALSYYRISLRRIEIDNEENFTPHELAFRTDRTQIILSNISQQVITIPSSGDLQIDIRQKTLAKSLNIHRFLLEFFYVNNKINSTNYFPCATSGVFIPKQWKCNCLHECPPGDYSDEANCPVCSIVDPMNSLLCHSHERWCLPSNNRKNPIDRKGVCIPYGQPSQCSYSQQCETVVSYHQHHGEISLDSSVLADRQSLCLVLVAEEKHKIKLNLNQYQFIEQHPNLEYRVYDGTEEQNLSLVSSNWYSTRQIVQTYQHHLITIVIRKRSYISSDAIAPIDDLYGNDASLNITWVTSLCSDDEIACGGRFELKCYTKQQRCDGIWDCISGDDELGCFPSSCPTMFACNDPLRLPTDRPRCYTWYERCNGNAFCVNRTDERDCTSWWCNSNNGTFLCKNRNCIYETWVCDGTDDCGDNSDETNCPSRIPRRVVTAAVIGATICSTLFIIALACTCKLFHLRSAERRASYRLLNPQRYIEQRREELQRQTSTHHSANDDSSLSADESRRLAPPSYNQTMGFSDDNEERQAFLAEHLRMAGLANFIPTPATISSSRSSRYRSRRHRRHRHHRHRHRQTEHHNSRAALLDPLITNSQSQTPLSTASITTTPSMSRLDRFRSQFRSLFTTNLSVNSNSIASNELDTCERRTSTQPIILATRSYIQSHEAPPPYAEEPLSSSCHENDTQFLTSALPTRSSATLIRMRKHHIPLHTIRNHGEQQEQQSTPSPLPLAALGDDEQASSDDDKMLVP</sequence>
<dbReference type="Proteomes" id="UP000663828">
    <property type="component" value="Unassembled WGS sequence"/>
</dbReference>
<protein>
    <submittedName>
        <fullName evidence="12">Uncharacterized protein</fullName>
    </submittedName>
</protein>
<keyword evidence="5" id="KW-0472">Membrane</keyword>
<keyword evidence="3" id="KW-0677">Repeat</keyword>
<feature type="compositionally biased region" description="Basic residues" evidence="10">
    <location>
        <begin position="612"/>
        <end position="632"/>
    </location>
</feature>
<dbReference type="InterPro" id="IPR051221">
    <property type="entry name" value="LDLR-related"/>
</dbReference>
<keyword evidence="2" id="KW-0812">Transmembrane</keyword>
<dbReference type="GO" id="GO:0006898">
    <property type="term" value="P:receptor-mediated endocytosis"/>
    <property type="evidence" value="ECO:0007669"/>
    <property type="project" value="TreeGrafter"/>
</dbReference>
<accession>A0A814UAV8</accession>
<dbReference type="PANTHER" id="PTHR22722">
    <property type="entry name" value="LOW-DENSITY LIPOPROTEIN RECEPTOR-RELATED PROTEIN 2-RELATED"/>
    <property type="match status" value="1"/>
</dbReference>
<evidence type="ECO:0000313" key="12">
    <source>
        <dbReference type="EMBL" id="CAF1173335.1"/>
    </source>
</evidence>
<dbReference type="PRINTS" id="PR00261">
    <property type="entry name" value="LDLRECEPTOR"/>
</dbReference>
<evidence type="ECO:0000256" key="7">
    <source>
        <dbReference type="ARBA" id="ARBA00023170"/>
    </source>
</evidence>
<feature type="disulfide bond" evidence="9">
    <location>
        <begin position="465"/>
        <end position="480"/>
    </location>
</feature>
<dbReference type="PANTHER" id="PTHR22722:SF14">
    <property type="entry name" value="MEGALIN, ISOFORM A"/>
    <property type="match status" value="1"/>
</dbReference>
<dbReference type="GO" id="GO:0042562">
    <property type="term" value="F:hormone binding"/>
    <property type="evidence" value="ECO:0007669"/>
    <property type="project" value="TreeGrafter"/>
</dbReference>
<feature type="disulfide bond" evidence="9">
    <location>
        <begin position="424"/>
        <end position="439"/>
    </location>
</feature>
<keyword evidence="7" id="KW-0675">Receptor</keyword>
<evidence type="ECO:0000256" key="2">
    <source>
        <dbReference type="ARBA" id="ARBA00022692"/>
    </source>
</evidence>
<proteinExistence type="predicted"/>
<dbReference type="CDD" id="cd00112">
    <property type="entry name" value="LDLa"/>
    <property type="match status" value="1"/>
</dbReference>
<evidence type="ECO:0000256" key="5">
    <source>
        <dbReference type="ARBA" id="ARBA00023136"/>
    </source>
</evidence>
<dbReference type="GO" id="GO:0043235">
    <property type="term" value="C:receptor complex"/>
    <property type="evidence" value="ECO:0007669"/>
    <property type="project" value="TreeGrafter"/>
</dbReference>
<dbReference type="InterPro" id="IPR002172">
    <property type="entry name" value="LDrepeatLR_classA_rpt"/>
</dbReference>
<dbReference type="InterPro" id="IPR023415">
    <property type="entry name" value="LDLR_class-A_CS"/>
</dbReference>
<gene>
    <name evidence="12" type="ORF">XAT740_LOCUS22158</name>
</gene>
<comment type="subcellular location">
    <subcellularLocation>
        <location evidence="1">Membrane</location>
        <topology evidence="1">Single-pass membrane protein</topology>
    </subcellularLocation>
</comment>